<accession>A0AAW4N1W0</accession>
<evidence type="ECO:0000313" key="2">
    <source>
        <dbReference type="Proteomes" id="UP001196765"/>
    </source>
</evidence>
<dbReference type="Proteomes" id="UP001196765">
    <property type="component" value="Unassembled WGS sequence"/>
</dbReference>
<sequence>MSWKNAVKGEIPMQRYNKKMKRWNKCIFIFKQTAFFLFYKVKLLKNNIVNGQNMLSKAVLKNISKQREVNAENAINETAMAAETRKVR</sequence>
<protein>
    <submittedName>
        <fullName evidence="1">Uncharacterized protein</fullName>
    </submittedName>
</protein>
<dbReference type="EMBL" id="JAHOEI010000027">
    <property type="protein sequence ID" value="MBV3387773.1"/>
    <property type="molecule type" value="Genomic_DNA"/>
</dbReference>
<dbReference type="RefSeq" id="WP_217313455.1">
    <property type="nucleotide sequence ID" value="NZ_JAHOEA010000010.1"/>
</dbReference>
<gene>
    <name evidence="1" type="ORF">KSW82_08470</name>
</gene>
<evidence type="ECO:0000313" key="1">
    <source>
        <dbReference type="EMBL" id="MBV3387773.1"/>
    </source>
</evidence>
<dbReference type="AlphaFoldDB" id="A0AAW4N1W0"/>
<proteinExistence type="predicted"/>
<organism evidence="1 2">
    <name type="scientific">Segatella copri</name>
    <dbReference type="NCBI Taxonomy" id="165179"/>
    <lineage>
        <taxon>Bacteria</taxon>
        <taxon>Pseudomonadati</taxon>
        <taxon>Bacteroidota</taxon>
        <taxon>Bacteroidia</taxon>
        <taxon>Bacteroidales</taxon>
        <taxon>Prevotellaceae</taxon>
        <taxon>Segatella</taxon>
    </lineage>
</organism>
<comment type="caution">
    <text evidence="1">The sequence shown here is derived from an EMBL/GenBank/DDBJ whole genome shotgun (WGS) entry which is preliminary data.</text>
</comment>
<name>A0AAW4N1W0_9BACT</name>
<reference evidence="1" key="1">
    <citation type="submission" date="2021-06" db="EMBL/GenBank/DDBJ databases">
        <title>Collection of gut derived symbiotic bacterial strains cultured from healthy donors.</title>
        <authorList>
            <person name="Lin H."/>
            <person name="Littmann E."/>
            <person name="Pamer E.G."/>
        </authorList>
    </citation>
    <scope>NUCLEOTIDE SEQUENCE</scope>
    <source>
        <strain evidence="1">MSK.21.74</strain>
    </source>
</reference>